<sequence length="228" mass="24857">MSIANISSPEDSYGRHGNLLPPGEIENCCMPRSLMLSAGIGENSLMLSAGIGENSLMLSAGIGENYLMPSAGIGVNSLMPMSSAGIGENSLMPMPSAGIGENSLMPNASMNSQEEEFSGDLGFQPSTSFENPNPPMMRMSYPEYIHKVSGDSSQHERVTPTNDQNFQDGENEQLLNHNQINYSMLCIGQKRRFKELDTEEQCNSEQSPMRKNKNLPGKSLSKRKLGMK</sequence>
<dbReference type="AlphaFoldDB" id="A0A2P5YHN5"/>
<dbReference type="EMBL" id="KZ663194">
    <property type="protein sequence ID" value="PPS15086.1"/>
    <property type="molecule type" value="Genomic_DNA"/>
</dbReference>
<evidence type="ECO:0000313" key="2">
    <source>
        <dbReference type="EMBL" id="PPS15086.1"/>
    </source>
</evidence>
<dbReference type="Proteomes" id="UP000239757">
    <property type="component" value="Unassembled WGS sequence"/>
</dbReference>
<evidence type="ECO:0000256" key="1">
    <source>
        <dbReference type="SAM" id="MobiDB-lite"/>
    </source>
</evidence>
<name>A0A2P5YHN5_GOSBA</name>
<reference evidence="2 3" key="1">
    <citation type="submission" date="2015-01" db="EMBL/GenBank/DDBJ databases">
        <title>Genome of allotetraploid Gossypium barbadense reveals genomic plasticity and fiber elongation in cotton evolution.</title>
        <authorList>
            <person name="Chen X."/>
            <person name="Liu X."/>
            <person name="Zhao B."/>
            <person name="Zheng H."/>
            <person name="Hu Y."/>
            <person name="Lu G."/>
            <person name="Yang C."/>
            <person name="Chen J."/>
            <person name="Shan C."/>
            <person name="Zhang L."/>
            <person name="Zhou Y."/>
            <person name="Wang L."/>
            <person name="Guo W."/>
            <person name="Bai Y."/>
            <person name="Ruan J."/>
            <person name="Shangguan X."/>
            <person name="Mao Y."/>
            <person name="Jiang J."/>
            <person name="Zhu Y."/>
            <person name="Lei J."/>
            <person name="Kang H."/>
            <person name="Chen S."/>
            <person name="He X."/>
            <person name="Wang R."/>
            <person name="Wang Y."/>
            <person name="Chen J."/>
            <person name="Wang L."/>
            <person name="Yu S."/>
            <person name="Wang B."/>
            <person name="Wei J."/>
            <person name="Song S."/>
            <person name="Lu X."/>
            <person name="Gao Z."/>
            <person name="Gu W."/>
            <person name="Deng X."/>
            <person name="Ma D."/>
            <person name="Wang S."/>
            <person name="Liang W."/>
            <person name="Fang L."/>
            <person name="Cai C."/>
            <person name="Zhu X."/>
            <person name="Zhou B."/>
            <person name="Zhang Y."/>
            <person name="Chen Z."/>
            <person name="Xu S."/>
            <person name="Zhu R."/>
            <person name="Wang S."/>
            <person name="Zhang T."/>
            <person name="Zhao G."/>
        </authorList>
    </citation>
    <scope>NUCLEOTIDE SEQUENCE [LARGE SCALE GENOMIC DNA]</scope>
    <source>
        <strain evidence="3">cv. Xinhai21</strain>
        <tissue evidence="2">Leaf</tissue>
    </source>
</reference>
<gene>
    <name evidence="2" type="ORF">GOBAR_AA05510</name>
</gene>
<feature type="region of interest" description="Disordered" evidence="1">
    <location>
        <begin position="150"/>
        <end position="169"/>
    </location>
</feature>
<feature type="compositionally biased region" description="Polar residues" evidence="1">
    <location>
        <begin position="159"/>
        <end position="169"/>
    </location>
</feature>
<protein>
    <submittedName>
        <fullName evidence="2">Uncharacterized protein</fullName>
    </submittedName>
</protein>
<evidence type="ECO:0000313" key="3">
    <source>
        <dbReference type="Proteomes" id="UP000239757"/>
    </source>
</evidence>
<accession>A0A2P5YHN5</accession>
<proteinExistence type="predicted"/>
<organism evidence="2 3">
    <name type="scientific">Gossypium barbadense</name>
    <name type="common">Sea Island cotton</name>
    <name type="synonym">Hibiscus barbadensis</name>
    <dbReference type="NCBI Taxonomy" id="3634"/>
    <lineage>
        <taxon>Eukaryota</taxon>
        <taxon>Viridiplantae</taxon>
        <taxon>Streptophyta</taxon>
        <taxon>Embryophyta</taxon>
        <taxon>Tracheophyta</taxon>
        <taxon>Spermatophyta</taxon>
        <taxon>Magnoliopsida</taxon>
        <taxon>eudicotyledons</taxon>
        <taxon>Gunneridae</taxon>
        <taxon>Pentapetalae</taxon>
        <taxon>rosids</taxon>
        <taxon>malvids</taxon>
        <taxon>Malvales</taxon>
        <taxon>Malvaceae</taxon>
        <taxon>Malvoideae</taxon>
        <taxon>Gossypium</taxon>
    </lineage>
</organism>
<feature type="region of interest" description="Disordered" evidence="1">
    <location>
        <begin position="198"/>
        <end position="228"/>
    </location>
</feature>